<dbReference type="PANTHER" id="PTHR43620:SF7">
    <property type="entry name" value="GLYCEROPHOSPHODIESTER PHOSPHODIESTERASE GDPD5-RELATED"/>
    <property type="match status" value="1"/>
</dbReference>
<keyword evidence="4" id="KW-0319">Glycerol metabolism</keyword>
<keyword evidence="3 7" id="KW-0732">Signal</keyword>
<evidence type="ECO:0000256" key="2">
    <source>
        <dbReference type="ARBA" id="ARBA00012247"/>
    </source>
</evidence>
<dbReference type="SUPFAM" id="SSF51695">
    <property type="entry name" value="PLC-like phosphodiesterases"/>
    <property type="match status" value="1"/>
</dbReference>
<comment type="catalytic activity">
    <reaction evidence="6">
        <text>a sn-glycero-3-phosphodiester + H2O = an alcohol + sn-glycerol 3-phosphate + H(+)</text>
        <dbReference type="Rhea" id="RHEA:12969"/>
        <dbReference type="ChEBI" id="CHEBI:15377"/>
        <dbReference type="ChEBI" id="CHEBI:15378"/>
        <dbReference type="ChEBI" id="CHEBI:30879"/>
        <dbReference type="ChEBI" id="CHEBI:57597"/>
        <dbReference type="ChEBI" id="CHEBI:83408"/>
        <dbReference type="EC" id="3.1.4.46"/>
    </reaction>
</comment>
<dbReference type="eggNOG" id="ENOG502QW99">
    <property type="taxonomic scope" value="Eukaryota"/>
</dbReference>
<protein>
    <recommendedName>
        <fullName evidence="2">glycerophosphodiester phosphodiesterase</fullName>
        <ecNumber evidence="2">3.1.4.46</ecNumber>
    </recommendedName>
</protein>
<feature type="domain" description="GP-PDE" evidence="8">
    <location>
        <begin position="80"/>
        <end position="389"/>
    </location>
</feature>
<dbReference type="PaxDb" id="35128-Thaps23858"/>
<keyword evidence="5" id="KW-0378">Hydrolase</keyword>
<dbReference type="KEGG" id="tps:THAPSDRAFT_23858"/>
<evidence type="ECO:0000313" key="10">
    <source>
        <dbReference type="Proteomes" id="UP000001449"/>
    </source>
</evidence>
<name>B8C7G2_THAPS</name>
<dbReference type="STRING" id="35128.B8C7G2"/>
<dbReference type="GO" id="GO:0008889">
    <property type="term" value="F:glycerophosphodiester phosphodiesterase activity"/>
    <property type="evidence" value="ECO:0000318"/>
    <property type="project" value="GO_Central"/>
</dbReference>
<dbReference type="PANTHER" id="PTHR43620">
    <property type="entry name" value="GLYCEROPHOSPHORYL DIESTER PHOSPHODIESTERASE"/>
    <property type="match status" value="1"/>
</dbReference>
<feature type="signal peptide" evidence="7">
    <location>
        <begin position="1"/>
        <end position="20"/>
    </location>
</feature>
<sequence>MKIFQQQLTLLLAGVAATAAEDIVSLGPRPYFLVDKMKPSSLKDKLDLHIFNTINTNTSSARFYSTEECAATKTSFAKSDFSIGHRGAAMQFPEHTVESYTAGALMGAGILECDVTFTKDLELVCRHSQCDLHTTTDVVLREDMNAKCTVPFVAGSGTAPQCCTSDFTLEEIKSMCGKMDSSGPADAATAEEYVYGGTADWRTDLYQYPCPTIPTHKESIELIKSLGGKFTPELKGASVEMPFEGTFDQEAYAQKMIDEYIELGIPPEDVWPQSFNSSDGMLLFYDRRCYMPFHDVACSHVLSVDTSVIYWVKNTDYGAQAVALDDQYEATEEEFRAWHEMLQAEGVKIVAPPMWMLVESGDSNEFGIVPSAYANSAIEHNLGIITWTLERTPPGLAVGAKPGLAEGDIWYWSSTQEAGLTDGSKYELLHVLSNDIGVLGVFADWPATVTFFANCMELGLRSADGDASDDSEEAAASDSSSGSSRALKLASRLASVGLRLVGF</sequence>
<dbReference type="PROSITE" id="PS51704">
    <property type="entry name" value="GP_PDE"/>
    <property type="match status" value="1"/>
</dbReference>
<dbReference type="EC" id="3.1.4.46" evidence="2"/>
<dbReference type="OMA" id="GGWYYQS"/>
<dbReference type="RefSeq" id="XP_002292125.1">
    <property type="nucleotide sequence ID" value="XM_002292089.1"/>
</dbReference>
<evidence type="ECO:0000256" key="1">
    <source>
        <dbReference type="ARBA" id="ARBA00007277"/>
    </source>
</evidence>
<dbReference type="Proteomes" id="UP000001449">
    <property type="component" value="Chromosome 8"/>
</dbReference>
<evidence type="ECO:0000259" key="8">
    <source>
        <dbReference type="PROSITE" id="PS51704"/>
    </source>
</evidence>
<dbReference type="GO" id="GO:0006629">
    <property type="term" value="P:lipid metabolic process"/>
    <property type="evidence" value="ECO:0007669"/>
    <property type="project" value="InterPro"/>
</dbReference>
<evidence type="ECO:0000256" key="6">
    <source>
        <dbReference type="ARBA" id="ARBA00047512"/>
    </source>
</evidence>
<comment type="similarity">
    <text evidence="1">Belongs to the glycerophosphoryl diester phosphodiesterase family.</text>
</comment>
<evidence type="ECO:0000256" key="5">
    <source>
        <dbReference type="ARBA" id="ARBA00022801"/>
    </source>
</evidence>
<feature type="chain" id="PRO_5002869542" description="glycerophosphodiester phosphodiesterase" evidence="7">
    <location>
        <begin position="21"/>
        <end position="503"/>
    </location>
</feature>
<evidence type="ECO:0000256" key="3">
    <source>
        <dbReference type="ARBA" id="ARBA00022729"/>
    </source>
</evidence>
<dbReference type="AlphaFoldDB" id="B8C7G2"/>
<keyword evidence="10" id="KW-1185">Reference proteome</keyword>
<dbReference type="Pfam" id="PF03009">
    <property type="entry name" value="GDPD"/>
    <property type="match status" value="1"/>
</dbReference>
<dbReference type="GO" id="GO:0006071">
    <property type="term" value="P:glycerol metabolic process"/>
    <property type="evidence" value="ECO:0007669"/>
    <property type="project" value="UniProtKB-KW"/>
</dbReference>
<reference evidence="9 10" key="2">
    <citation type="journal article" date="2008" name="Nature">
        <title>The Phaeodactylum genome reveals the evolutionary history of diatom genomes.</title>
        <authorList>
            <person name="Bowler C."/>
            <person name="Allen A.E."/>
            <person name="Badger J.H."/>
            <person name="Grimwood J."/>
            <person name="Jabbari K."/>
            <person name="Kuo A."/>
            <person name="Maheswari U."/>
            <person name="Martens C."/>
            <person name="Maumus F."/>
            <person name="Otillar R.P."/>
            <person name="Rayko E."/>
            <person name="Salamov A."/>
            <person name="Vandepoele K."/>
            <person name="Beszteri B."/>
            <person name="Gruber A."/>
            <person name="Heijde M."/>
            <person name="Katinka M."/>
            <person name="Mock T."/>
            <person name="Valentin K."/>
            <person name="Verret F."/>
            <person name="Berges J.A."/>
            <person name="Brownlee C."/>
            <person name="Cadoret J.P."/>
            <person name="Chiovitti A."/>
            <person name="Choi C.J."/>
            <person name="Coesel S."/>
            <person name="De Martino A."/>
            <person name="Detter J.C."/>
            <person name="Durkin C."/>
            <person name="Falciatore A."/>
            <person name="Fournet J."/>
            <person name="Haruta M."/>
            <person name="Huysman M.J."/>
            <person name="Jenkins B.D."/>
            <person name="Jiroutova K."/>
            <person name="Jorgensen R.E."/>
            <person name="Joubert Y."/>
            <person name="Kaplan A."/>
            <person name="Kroger N."/>
            <person name="Kroth P.G."/>
            <person name="La Roche J."/>
            <person name="Lindquist E."/>
            <person name="Lommer M."/>
            <person name="Martin-Jezequel V."/>
            <person name="Lopez P.J."/>
            <person name="Lucas S."/>
            <person name="Mangogna M."/>
            <person name="McGinnis K."/>
            <person name="Medlin L.K."/>
            <person name="Montsant A."/>
            <person name="Oudot-Le Secq M.P."/>
            <person name="Napoli C."/>
            <person name="Obornik M."/>
            <person name="Parker M.S."/>
            <person name="Petit J.L."/>
            <person name="Porcel B.M."/>
            <person name="Poulsen N."/>
            <person name="Robison M."/>
            <person name="Rychlewski L."/>
            <person name="Rynearson T.A."/>
            <person name="Schmutz J."/>
            <person name="Shapiro H."/>
            <person name="Siaut M."/>
            <person name="Stanley M."/>
            <person name="Sussman M.R."/>
            <person name="Taylor A.R."/>
            <person name="Vardi A."/>
            <person name="von Dassow P."/>
            <person name="Vyverman W."/>
            <person name="Willis A."/>
            <person name="Wyrwicz L.S."/>
            <person name="Rokhsar D.S."/>
            <person name="Weissenbach J."/>
            <person name="Armbrust E.V."/>
            <person name="Green B.R."/>
            <person name="Van de Peer Y."/>
            <person name="Grigoriev I.V."/>
        </authorList>
    </citation>
    <scope>NUCLEOTIDE SEQUENCE [LARGE SCALE GENOMIC DNA]</scope>
    <source>
        <strain evidence="9 10">CCMP1335</strain>
    </source>
</reference>
<dbReference type="HOGENOM" id="CLU_036449_0_0_1"/>
<dbReference type="InterPro" id="IPR030395">
    <property type="entry name" value="GP_PDE_dom"/>
</dbReference>
<dbReference type="InterPro" id="IPR017946">
    <property type="entry name" value="PLC-like_Pdiesterase_TIM-brl"/>
</dbReference>
<dbReference type="GeneID" id="7444937"/>
<accession>B8C7G2</accession>
<proteinExistence type="inferred from homology"/>
<dbReference type="InParanoid" id="B8C7G2"/>
<evidence type="ECO:0000313" key="9">
    <source>
        <dbReference type="EMBL" id="EED90976.1"/>
    </source>
</evidence>
<organism evidence="9 10">
    <name type="scientific">Thalassiosira pseudonana</name>
    <name type="common">Marine diatom</name>
    <name type="synonym">Cyclotella nana</name>
    <dbReference type="NCBI Taxonomy" id="35128"/>
    <lineage>
        <taxon>Eukaryota</taxon>
        <taxon>Sar</taxon>
        <taxon>Stramenopiles</taxon>
        <taxon>Ochrophyta</taxon>
        <taxon>Bacillariophyta</taxon>
        <taxon>Coscinodiscophyceae</taxon>
        <taxon>Thalassiosirophycidae</taxon>
        <taxon>Thalassiosirales</taxon>
        <taxon>Thalassiosiraceae</taxon>
        <taxon>Thalassiosira</taxon>
    </lineage>
</organism>
<dbReference type="EMBL" id="CM000644">
    <property type="protein sequence ID" value="EED90976.1"/>
    <property type="molecule type" value="Genomic_DNA"/>
</dbReference>
<reference evidence="9 10" key="1">
    <citation type="journal article" date="2004" name="Science">
        <title>The genome of the diatom Thalassiosira pseudonana: ecology, evolution, and metabolism.</title>
        <authorList>
            <person name="Armbrust E.V."/>
            <person name="Berges J.A."/>
            <person name="Bowler C."/>
            <person name="Green B.R."/>
            <person name="Martinez D."/>
            <person name="Putnam N.H."/>
            <person name="Zhou S."/>
            <person name="Allen A.E."/>
            <person name="Apt K.E."/>
            <person name="Bechner M."/>
            <person name="Brzezinski M.A."/>
            <person name="Chaal B.K."/>
            <person name="Chiovitti A."/>
            <person name="Davis A.K."/>
            <person name="Demarest M.S."/>
            <person name="Detter J.C."/>
            <person name="Glavina T."/>
            <person name="Goodstein D."/>
            <person name="Hadi M.Z."/>
            <person name="Hellsten U."/>
            <person name="Hildebrand M."/>
            <person name="Jenkins B.D."/>
            <person name="Jurka J."/>
            <person name="Kapitonov V.V."/>
            <person name="Kroger N."/>
            <person name="Lau W.W."/>
            <person name="Lane T.W."/>
            <person name="Larimer F.W."/>
            <person name="Lippmeier J.C."/>
            <person name="Lucas S."/>
            <person name="Medina M."/>
            <person name="Montsant A."/>
            <person name="Obornik M."/>
            <person name="Parker M.S."/>
            <person name="Palenik B."/>
            <person name="Pazour G.J."/>
            <person name="Richardson P.M."/>
            <person name="Rynearson T.A."/>
            <person name="Saito M.A."/>
            <person name="Schwartz D.C."/>
            <person name="Thamatrakoln K."/>
            <person name="Valentin K."/>
            <person name="Vardi A."/>
            <person name="Wilkerson F.P."/>
            <person name="Rokhsar D.S."/>
        </authorList>
    </citation>
    <scope>NUCLEOTIDE SEQUENCE [LARGE SCALE GENOMIC DNA]</scope>
    <source>
        <strain evidence="9 10">CCMP1335</strain>
    </source>
</reference>
<evidence type="ECO:0000256" key="7">
    <source>
        <dbReference type="SAM" id="SignalP"/>
    </source>
</evidence>
<gene>
    <name evidence="9" type="ORF">THAPSDRAFT_23858</name>
</gene>
<dbReference type="Gene3D" id="3.20.20.190">
    <property type="entry name" value="Phosphatidylinositol (PI) phosphodiesterase"/>
    <property type="match status" value="1"/>
</dbReference>
<evidence type="ECO:0000256" key="4">
    <source>
        <dbReference type="ARBA" id="ARBA00022798"/>
    </source>
</evidence>